<keyword evidence="10" id="KW-0677">Repeat</keyword>
<dbReference type="SMART" id="SM00184">
    <property type="entry name" value="RING"/>
    <property type="match status" value="1"/>
</dbReference>
<keyword evidence="7" id="KW-0963">Cytoplasm</keyword>
<dbReference type="SUPFAM" id="SSF48371">
    <property type="entry name" value="ARM repeat"/>
    <property type="match status" value="1"/>
</dbReference>
<dbReference type="InterPro" id="IPR011989">
    <property type="entry name" value="ARM-like"/>
</dbReference>
<evidence type="ECO:0000256" key="4">
    <source>
        <dbReference type="ARBA" id="ARBA00007997"/>
    </source>
</evidence>
<evidence type="ECO:0000313" key="18">
    <source>
        <dbReference type="Proteomes" id="UP001562354"/>
    </source>
</evidence>
<dbReference type="InterPro" id="IPR057030">
    <property type="entry name" value="TPR_Rkr-1"/>
</dbReference>
<sequence>MSKKQFRSQASSNRAAFGAGASFGGSFGGASSSFGSSSPLSWIAEPPDLSTISDPNVAVSFKNLSKKDSTTKTKALEDLQNYGTAPEQHVEEAVLDAWIKLYPRLSIDSARRVRQLAHVVLGHIATKCGKRIAKHMATISGPWLAGAQDGDKGVAKAAQDALKQVFNSSEKLQGVSKAFQPQILDYCRDAILNESVQSLSDERVVSAEDAQATYSRVIATSVAVITNLLRDLPSDETEKQQDKYTAVVAEDKIWELAAYKDVTVRRYVHRLLRAYLAKQRTSVQANLKRVSKAYIDKALPADQTGSALDLLQTLVALTDAFPHAWTSSYTGKKASVERLRQSLKKGSQTGSAEYWTTLWLLFSKIPSEIWPQQRPEIIKFLTSLHDGLSTREERFNASTAWDTYFRVVSLLIAQSTLSQDESNSILEEMVLPVVQQYLKPCPDTSKWSVFGAKTAWVVAKVTLISQVPSILEKKWSIYAAGLIEDMKTSAPERSKDFDKSQIAVAQAGERWALLQSELLRANDKLPASLREVFETALRQIILEAFQLLRSRNGKPYGAAAVVDELVRHCSEMVIGDQETHSIISAFVLEELPQFLFSPSQRQLFSLIYHYQTHATFTEAWNNVASALTDAPDSPEKLDALRKLLSASRGQAVADLASQNQEIQNFLKQQYELTIGSGEHWAFVAGMFRRAPSVATTDTSVTILADLTASLSISDRAASALQGLDEISAGNRESLKAFIAQPEGGQLLPNLLHLRESPDETISQKATSVSKRIVDDADKSSSQAILFDVVHQSLNHVSADSLPISSVLEMATKLIDETNDEHAKENIADQALPDLIIWEESLSPFLSRPPPASQAITSMIGGSVYLVQPAESPASKAIHRDAEGFSQALRFALYTSKIFSNQDLLQKLSPQSQIELFKLFALTNTLLQDGVNARGPSGLASIPDNELDIPVSKLQGEIVHLVSDCFFNYDDISSSNYGFVGFAIDALFEDAKSAGPLAYHSAEALGDALAELQAAHGSTHGKVQEYEDLALQLYKTKQVMPFAACAAALHESLSTSKKLDRQTNELVADLTGLSMESPPEKALSMLVMLNSLLANRHIDGLIAKQRMIFLMKHLLLWLEEPAILTNIKSETCNLLSVLLPGISDMYGEHWNQILNFIVSAWSQGFADVETETLDHSRMALMYGALRLYGVLRILKDSEDPNDDLVESWKEHEDAAYRGLVSLLKASNTVPDADYLPLTATFELLAQELSKLQRVELEEAEELYPLLYAESRPLQKTAFNILHTYIPSLQEQISFDAALEKKTAQLPDELLSLVMKAPALDDIDVPALKQEIPLELQGYLYSWQLVFDHFSNASYKVKSDYIESLKKADSLPDLLDLTYALLGHTRGKPADVSKYDVVHYDYSEQDDASYETELKADKRLQWLLAHLFYQCISNLPSLTKSHYLGIKARQTSLAVESWTAKYISPVIINESLSSVVEWSATSAKDDPDFENLTVKVSMRSREVNVGYLVDEQTMAIVVRLPEDYPLSGAKVEGVNRVAVDDRKWQSWLRNCQGVITFSNGNLIDGLSTWRKNVTGALKGQTECAICYSIISGDKQLPSKRCLTCKNLFHSSCLFKWFKTSNASTCPLCRNPFNYG</sequence>
<keyword evidence="13 15" id="KW-0862">Zinc</keyword>
<dbReference type="GeneID" id="95974860"/>
<feature type="domain" description="RING-type" evidence="16">
    <location>
        <begin position="1581"/>
        <end position="1627"/>
    </location>
</feature>
<dbReference type="Gene3D" id="3.30.40.10">
    <property type="entry name" value="Zinc/RING finger domain, C3HC4 (zinc finger)"/>
    <property type="match status" value="1"/>
</dbReference>
<dbReference type="EMBL" id="JBFMKM010000003">
    <property type="protein sequence ID" value="KAL1310934.1"/>
    <property type="molecule type" value="Genomic_DNA"/>
</dbReference>
<evidence type="ECO:0000256" key="15">
    <source>
        <dbReference type="RuleBase" id="RU367090"/>
    </source>
</evidence>
<dbReference type="PROSITE" id="PS50089">
    <property type="entry name" value="ZF_RING_2"/>
    <property type="match status" value="1"/>
</dbReference>
<keyword evidence="12 15" id="KW-0833">Ubl conjugation pathway</keyword>
<keyword evidence="9 15" id="KW-0479">Metal-binding</keyword>
<evidence type="ECO:0000256" key="11">
    <source>
        <dbReference type="ARBA" id="ARBA00022771"/>
    </source>
</evidence>
<comment type="function">
    <text evidence="15">E3 ubiquitin-protein ligase. Component of the ribosome quality control complex (RQC), a ribosome-associated complex that mediates ubiquitination and extraction of incompletely synthesized nascent chains for proteasomal degradation.</text>
</comment>
<keyword evidence="8 15" id="KW-0808">Transferase</keyword>
<comment type="catalytic activity">
    <reaction evidence="1 15">
        <text>S-ubiquitinyl-[E2 ubiquitin-conjugating enzyme]-L-cysteine + [acceptor protein]-L-lysine = [E2 ubiquitin-conjugating enzyme]-L-cysteine + N(6)-ubiquitinyl-[acceptor protein]-L-lysine.</text>
        <dbReference type="EC" id="2.3.2.27"/>
    </reaction>
</comment>
<proteinExistence type="inferred from homology"/>
<dbReference type="InterPro" id="IPR054477">
    <property type="entry name" value="LTN1_E3_ligase_6th"/>
</dbReference>
<dbReference type="InterPro" id="IPR011016">
    <property type="entry name" value="Znf_RING-CH"/>
</dbReference>
<evidence type="ECO:0000259" key="16">
    <source>
        <dbReference type="PROSITE" id="PS50089"/>
    </source>
</evidence>
<gene>
    <name evidence="17" type="ORF">AAFC00_001157</name>
</gene>
<evidence type="ECO:0000256" key="3">
    <source>
        <dbReference type="ARBA" id="ARBA00004906"/>
    </source>
</evidence>
<evidence type="ECO:0000256" key="6">
    <source>
        <dbReference type="ARBA" id="ARBA00017157"/>
    </source>
</evidence>
<evidence type="ECO:0000256" key="9">
    <source>
        <dbReference type="ARBA" id="ARBA00022723"/>
    </source>
</evidence>
<dbReference type="Pfam" id="PF23009">
    <property type="entry name" value="UBC_like"/>
    <property type="match status" value="1"/>
</dbReference>
<comment type="similarity">
    <text evidence="4 15">Belongs to the LTN1 family.</text>
</comment>
<evidence type="ECO:0000256" key="7">
    <source>
        <dbReference type="ARBA" id="ARBA00022490"/>
    </source>
</evidence>
<accession>A0ABR3PN14</accession>
<dbReference type="Proteomes" id="UP001562354">
    <property type="component" value="Unassembled WGS sequence"/>
</dbReference>
<dbReference type="Gene3D" id="1.25.10.10">
    <property type="entry name" value="Leucine-rich Repeat Variant"/>
    <property type="match status" value="1"/>
</dbReference>
<dbReference type="InterPro" id="IPR054476">
    <property type="entry name" value="Ltn1_N"/>
</dbReference>
<name>A0ABR3PN14_9PEZI</name>
<protein>
    <recommendedName>
        <fullName evidence="6 15">E3 ubiquitin-protein ligase listerin</fullName>
        <ecNumber evidence="5 15">2.3.2.27</ecNumber>
    </recommendedName>
    <alternativeName>
        <fullName evidence="15">RING-type E3 ubiquitin transferase listerin</fullName>
    </alternativeName>
</protein>
<organism evidence="17 18">
    <name type="scientific">Neodothiora populina</name>
    <dbReference type="NCBI Taxonomy" id="2781224"/>
    <lineage>
        <taxon>Eukaryota</taxon>
        <taxon>Fungi</taxon>
        <taxon>Dikarya</taxon>
        <taxon>Ascomycota</taxon>
        <taxon>Pezizomycotina</taxon>
        <taxon>Dothideomycetes</taxon>
        <taxon>Dothideomycetidae</taxon>
        <taxon>Dothideales</taxon>
        <taxon>Dothioraceae</taxon>
        <taxon>Neodothiora</taxon>
    </lineage>
</organism>
<dbReference type="EC" id="2.3.2.27" evidence="5 15"/>
<evidence type="ECO:0000256" key="2">
    <source>
        <dbReference type="ARBA" id="ARBA00004514"/>
    </source>
</evidence>
<evidence type="ECO:0000256" key="13">
    <source>
        <dbReference type="ARBA" id="ARBA00022833"/>
    </source>
</evidence>
<keyword evidence="11 14" id="KW-0863">Zinc-finger</keyword>
<dbReference type="Pfam" id="PF22999">
    <property type="entry name" value="LTN1_E3_ligase_6th"/>
    <property type="match status" value="1"/>
</dbReference>
<evidence type="ECO:0000313" key="17">
    <source>
        <dbReference type="EMBL" id="KAL1310934.1"/>
    </source>
</evidence>
<dbReference type="RefSeq" id="XP_069203783.1">
    <property type="nucleotide sequence ID" value="XM_069340316.1"/>
</dbReference>
<dbReference type="SUPFAM" id="SSF57850">
    <property type="entry name" value="RING/U-box"/>
    <property type="match status" value="1"/>
</dbReference>
<dbReference type="InterPro" id="IPR054478">
    <property type="entry name" value="LTN1_UBC"/>
</dbReference>
<evidence type="ECO:0000256" key="8">
    <source>
        <dbReference type="ARBA" id="ARBA00022679"/>
    </source>
</evidence>
<dbReference type="Pfam" id="PF13639">
    <property type="entry name" value="zf-RING_2"/>
    <property type="match status" value="1"/>
</dbReference>
<comment type="subcellular location">
    <subcellularLocation>
        <location evidence="2">Cytoplasm</location>
        <location evidence="2">Cytosol</location>
    </subcellularLocation>
</comment>
<comment type="subunit">
    <text evidence="15">Component of the ribosome quality control complex (RQC).</text>
</comment>
<dbReference type="PANTHER" id="PTHR12389">
    <property type="entry name" value="ZINC FINGER PROTEIN 294"/>
    <property type="match status" value="1"/>
</dbReference>
<dbReference type="PANTHER" id="PTHR12389:SF0">
    <property type="entry name" value="E3 UBIQUITIN-PROTEIN LIGASE LISTERIN"/>
    <property type="match status" value="1"/>
</dbReference>
<evidence type="ECO:0000256" key="14">
    <source>
        <dbReference type="PROSITE-ProRule" id="PRU00175"/>
    </source>
</evidence>
<dbReference type="InterPro" id="IPR039804">
    <property type="entry name" value="RING-CH-C4HC3_LTN1"/>
</dbReference>
<evidence type="ECO:0000256" key="5">
    <source>
        <dbReference type="ARBA" id="ARBA00012483"/>
    </source>
</evidence>
<keyword evidence="18" id="KW-1185">Reference proteome</keyword>
<evidence type="ECO:0000256" key="12">
    <source>
        <dbReference type="ARBA" id="ARBA00022786"/>
    </source>
</evidence>
<dbReference type="InterPro" id="IPR039795">
    <property type="entry name" value="LTN1/Rkr1"/>
</dbReference>
<dbReference type="SMART" id="SM01197">
    <property type="entry name" value="FANCL_C"/>
    <property type="match status" value="1"/>
</dbReference>
<dbReference type="Pfam" id="PF22958">
    <property type="entry name" value="Ltn1_1st"/>
    <property type="match status" value="1"/>
</dbReference>
<dbReference type="CDD" id="cd16491">
    <property type="entry name" value="RING-CH-C4HC3_LTN1"/>
    <property type="match status" value="1"/>
</dbReference>
<comment type="caution">
    <text evidence="17">The sequence shown here is derived from an EMBL/GenBank/DDBJ whole genome shotgun (WGS) entry which is preliminary data.</text>
</comment>
<dbReference type="InterPro" id="IPR016024">
    <property type="entry name" value="ARM-type_fold"/>
</dbReference>
<dbReference type="Pfam" id="PF23280">
    <property type="entry name" value="TPR_26"/>
    <property type="match status" value="1"/>
</dbReference>
<reference evidence="17 18" key="1">
    <citation type="submission" date="2024-07" db="EMBL/GenBank/DDBJ databases">
        <title>Draft sequence of the Neodothiora populina.</title>
        <authorList>
            <person name="Drown D.D."/>
            <person name="Schuette U.S."/>
            <person name="Buechlein A.B."/>
            <person name="Rusch D.R."/>
            <person name="Winton L.W."/>
            <person name="Adams G.A."/>
        </authorList>
    </citation>
    <scope>NUCLEOTIDE SEQUENCE [LARGE SCALE GENOMIC DNA]</scope>
    <source>
        <strain evidence="17 18">CPC 39397</strain>
    </source>
</reference>
<comment type="pathway">
    <text evidence="3 15">Protein modification; protein ubiquitination.</text>
</comment>
<evidence type="ECO:0000256" key="1">
    <source>
        <dbReference type="ARBA" id="ARBA00000900"/>
    </source>
</evidence>
<dbReference type="InterPro" id="IPR013083">
    <property type="entry name" value="Znf_RING/FYVE/PHD"/>
</dbReference>
<dbReference type="InterPro" id="IPR001841">
    <property type="entry name" value="Znf_RING"/>
</dbReference>
<evidence type="ECO:0000256" key="10">
    <source>
        <dbReference type="ARBA" id="ARBA00022737"/>
    </source>
</evidence>
<dbReference type="SMART" id="SM00744">
    <property type="entry name" value="RINGv"/>
    <property type="match status" value="1"/>
</dbReference>